<dbReference type="SUPFAM" id="SSF55874">
    <property type="entry name" value="ATPase domain of HSP90 chaperone/DNA topoisomerase II/histidine kinase"/>
    <property type="match status" value="1"/>
</dbReference>
<dbReference type="RefSeq" id="WP_033013803.1">
    <property type="nucleotide sequence ID" value="NZ_CBCSGJ010000006.1"/>
</dbReference>
<accession>A0A0K9HSA7</accession>
<reference evidence="3 4" key="1">
    <citation type="submission" date="2016-01" db="EMBL/GenBank/DDBJ databases">
        <title>Draft Genome Sequences of Seven Thermophilic Sporeformers Isolated from Foods.</title>
        <authorList>
            <person name="Berendsen E.M."/>
            <person name="Wells-Bennik M.H."/>
            <person name="Krawcyk A.O."/>
            <person name="De Jong A."/>
            <person name="Holsappel S."/>
            <person name="Eijlander R.T."/>
            <person name="Kuipers O.P."/>
        </authorList>
    </citation>
    <scope>NUCLEOTIDE SEQUENCE [LARGE SCALE GENOMIC DNA]</scope>
    <source>
        <strain evidence="3 4">B4109</strain>
    </source>
</reference>
<gene>
    <name evidence="3" type="ORF">B4109_0541</name>
    <name evidence="2" type="ORF">GS8_1701</name>
</gene>
<organism evidence="3 4">
    <name type="scientific">Geobacillus stearothermophilus</name>
    <name type="common">Bacillus stearothermophilus</name>
    <dbReference type="NCBI Taxonomy" id="1422"/>
    <lineage>
        <taxon>Bacteria</taxon>
        <taxon>Bacillati</taxon>
        <taxon>Bacillota</taxon>
        <taxon>Bacilli</taxon>
        <taxon>Bacillales</taxon>
        <taxon>Anoxybacillaceae</taxon>
        <taxon>Geobacillus</taxon>
    </lineage>
</organism>
<dbReference type="Gene3D" id="3.30.565.10">
    <property type="entry name" value="Histidine kinase-like ATPase, C-terminal domain"/>
    <property type="match status" value="1"/>
</dbReference>
<evidence type="ECO:0000313" key="4">
    <source>
        <dbReference type="Proteomes" id="UP000075424"/>
    </source>
</evidence>
<dbReference type="PATRIC" id="fig|1422.14.peg.1047"/>
<protein>
    <submittedName>
        <fullName evidence="3">Uncharacterized protein</fullName>
    </submittedName>
</protein>
<name>A0A0K9HSA7_GEOSE</name>
<evidence type="ECO:0000313" key="2">
    <source>
        <dbReference type="EMBL" id="KAF6511030.1"/>
    </source>
</evidence>
<sequence>MSVEAQIPIEWVGDRERIHQLIVILLDNALKYTTEDGRKATLISPDINRDETKRSRSTSSMSKSDIMR</sequence>
<proteinExistence type="predicted"/>
<feature type="compositionally biased region" description="Low complexity" evidence="1">
    <location>
        <begin position="57"/>
        <end position="68"/>
    </location>
</feature>
<dbReference type="EMBL" id="LQYV01000056">
    <property type="protein sequence ID" value="KYD27171.1"/>
    <property type="molecule type" value="Genomic_DNA"/>
</dbReference>
<feature type="region of interest" description="Disordered" evidence="1">
    <location>
        <begin position="41"/>
        <end position="68"/>
    </location>
</feature>
<evidence type="ECO:0000313" key="3">
    <source>
        <dbReference type="EMBL" id="KYD27171.1"/>
    </source>
</evidence>
<reference evidence="2 5" key="2">
    <citation type="submission" date="2016-03" db="EMBL/GenBank/DDBJ databases">
        <title>Spore heat resistance.</title>
        <authorList>
            <person name="Boekhorst J."/>
            <person name="Berendsen E.M."/>
            <person name="Wells-Bennik M.H."/>
            <person name="Kuipers O.P."/>
        </authorList>
    </citation>
    <scope>NUCLEOTIDE SEQUENCE [LARGE SCALE GENOMIC DNA]</scope>
    <source>
        <strain evidence="2 5">GS8</strain>
    </source>
</reference>
<comment type="caution">
    <text evidence="3">The sequence shown here is derived from an EMBL/GenBank/DDBJ whole genome shotgun (WGS) entry which is preliminary data.</text>
</comment>
<dbReference type="Proteomes" id="UP000075424">
    <property type="component" value="Unassembled WGS sequence"/>
</dbReference>
<keyword evidence="5" id="KW-1185">Reference proteome</keyword>
<dbReference type="InterPro" id="IPR036890">
    <property type="entry name" value="HATPase_C_sf"/>
</dbReference>
<dbReference type="Proteomes" id="UP000773850">
    <property type="component" value="Unassembled WGS sequence"/>
</dbReference>
<evidence type="ECO:0000313" key="5">
    <source>
        <dbReference type="Proteomes" id="UP000773850"/>
    </source>
</evidence>
<dbReference type="EMBL" id="LUCS01000027">
    <property type="protein sequence ID" value="KAF6511030.1"/>
    <property type="molecule type" value="Genomic_DNA"/>
</dbReference>
<evidence type="ECO:0000256" key="1">
    <source>
        <dbReference type="SAM" id="MobiDB-lite"/>
    </source>
</evidence>
<dbReference type="AlphaFoldDB" id="A0A0K9HSA7"/>